<dbReference type="WBParaSite" id="HDID_0000719201-mRNA-1">
    <property type="protein sequence ID" value="HDID_0000719201-mRNA-1"/>
    <property type="gene ID" value="HDID_0000719201"/>
</dbReference>
<dbReference type="OrthoDB" id="5984008at2759"/>
<evidence type="ECO:0000256" key="10">
    <source>
        <dbReference type="ARBA" id="ARBA00023180"/>
    </source>
</evidence>
<evidence type="ECO:0000256" key="6">
    <source>
        <dbReference type="ARBA" id="ARBA00023054"/>
    </source>
</evidence>
<keyword evidence="10" id="KW-0325">Glycoprotein</keyword>
<keyword evidence="3" id="KW-1003">Cell membrane</keyword>
<dbReference type="PRINTS" id="PR00177">
    <property type="entry name" value="NMDARECEPTOR"/>
</dbReference>
<dbReference type="Proteomes" id="UP000274504">
    <property type="component" value="Unassembled WGS sequence"/>
</dbReference>
<feature type="region of interest" description="Disordered" evidence="14">
    <location>
        <begin position="162"/>
        <end position="183"/>
    </location>
</feature>
<gene>
    <name evidence="18" type="ORF">HDID_LOCUS7190</name>
</gene>
<dbReference type="SUPFAM" id="SSF53850">
    <property type="entry name" value="Periplasmic binding protein-like II"/>
    <property type="match status" value="1"/>
</dbReference>
<evidence type="ECO:0000256" key="8">
    <source>
        <dbReference type="ARBA" id="ARBA00023136"/>
    </source>
</evidence>
<feature type="binding site" evidence="13">
    <location>
        <position position="86"/>
    </location>
    <ligand>
        <name>L-glutamate</name>
        <dbReference type="ChEBI" id="CHEBI:29985"/>
    </ligand>
</feature>
<feature type="binding site" evidence="13">
    <location>
        <position position="91"/>
    </location>
    <ligand>
        <name>L-glutamate</name>
        <dbReference type="ChEBI" id="CHEBI:29985"/>
    </ligand>
</feature>
<keyword evidence="12" id="KW-0407">Ion channel</keyword>
<dbReference type="GO" id="GO:0015276">
    <property type="term" value="F:ligand-gated monoatomic ion channel activity"/>
    <property type="evidence" value="ECO:0007669"/>
    <property type="project" value="InterPro"/>
</dbReference>
<keyword evidence="7" id="KW-0406">Ion transport</keyword>
<keyword evidence="6" id="KW-0175">Coiled coil</keyword>
<feature type="compositionally biased region" description="Low complexity" evidence="14">
    <location>
        <begin position="166"/>
        <end position="180"/>
    </location>
</feature>
<dbReference type="AlphaFoldDB" id="A0A0R3SQ64"/>
<keyword evidence="4 15" id="KW-0812">Transmembrane</keyword>
<dbReference type="FunFam" id="3.40.190.10:FF:000078">
    <property type="entry name" value="glutamate receptor ionotropic, NMDA 3B"/>
    <property type="match status" value="1"/>
</dbReference>
<feature type="binding site" evidence="13">
    <location>
        <position position="84"/>
    </location>
    <ligand>
        <name>L-glutamate</name>
        <dbReference type="ChEBI" id="CHEBI:29985"/>
    </ligand>
</feature>
<dbReference type="STRING" id="6216.A0A0R3SQ64"/>
<dbReference type="GO" id="GO:0005886">
    <property type="term" value="C:plasma membrane"/>
    <property type="evidence" value="ECO:0007669"/>
    <property type="project" value="UniProtKB-SubCell"/>
</dbReference>
<evidence type="ECO:0000259" key="16">
    <source>
        <dbReference type="SMART" id="SM00079"/>
    </source>
</evidence>
<evidence type="ECO:0000256" key="14">
    <source>
        <dbReference type="SAM" id="MobiDB-lite"/>
    </source>
</evidence>
<dbReference type="InterPro" id="IPR015683">
    <property type="entry name" value="Ionotropic_Glu_rcpt"/>
</dbReference>
<dbReference type="InterPro" id="IPR019594">
    <property type="entry name" value="Glu/Gly-bd"/>
</dbReference>
<evidence type="ECO:0000256" key="4">
    <source>
        <dbReference type="ARBA" id="ARBA00022692"/>
    </source>
</evidence>
<keyword evidence="2" id="KW-0813">Transport</keyword>
<feature type="domain" description="Ionotropic glutamate receptor C-terminal" evidence="16">
    <location>
        <begin position="2"/>
        <end position="242"/>
    </location>
</feature>
<protein>
    <submittedName>
        <fullName evidence="20">Glutamate receptor</fullName>
    </submittedName>
</protein>
<dbReference type="Pfam" id="PF10613">
    <property type="entry name" value="Lig_chan-Glu_bd"/>
    <property type="match status" value="1"/>
</dbReference>
<dbReference type="GO" id="GO:0043226">
    <property type="term" value="C:organelle"/>
    <property type="evidence" value="ECO:0007669"/>
    <property type="project" value="UniProtKB-ARBA"/>
</dbReference>
<evidence type="ECO:0000256" key="3">
    <source>
        <dbReference type="ARBA" id="ARBA00022475"/>
    </source>
</evidence>
<dbReference type="Gene3D" id="1.10.287.70">
    <property type="match status" value="1"/>
</dbReference>
<evidence type="ECO:0000256" key="7">
    <source>
        <dbReference type="ARBA" id="ARBA00023065"/>
    </source>
</evidence>
<feature type="domain" description="Ionotropic glutamate receptor L-glutamate and glycine-binding" evidence="17">
    <location>
        <begin position="4"/>
        <end position="75"/>
    </location>
</feature>
<dbReference type="Pfam" id="PF00060">
    <property type="entry name" value="Lig_chan"/>
    <property type="match status" value="1"/>
</dbReference>
<evidence type="ECO:0000256" key="5">
    <source>
        <dbReference type="ARBA" id="ARBA00022989"/>
    </source>
</evidence>
<evidence type="ECO:0000313" key="18">
    <source>
        <dbReference type="EMBL" id="VDL59508.1"/>
    </source>
</evidence>
<keyword evidence="8 15" id="KW-0472">Membrane</keyword>
<feature type="transmembrane region" description="Helical" evidence="15">
    <location>
        <begin position="130"/>
        <end position="148"/>
    </location>
</feature>
<evidence type="ECO:0000256" key="1">
    <source>
        <dbReference type="ARBA" id="ARBA00004651"/>
    </source>
</evidence>
<evidence type="ECO:0000313" key="19">
    <source>
        <dbReference type="Proteomes" id="UP000274504"/>
    </source>
</evidence>
<organism evidence="20">
    <name type="scientific">Hymenolepis diminuta</name>
    <name type="common">Rat tapeworm</name>
    <dbReference type="NCBI Taxonomy" id="6216"/>
    <lineage>
        <taxon>Eukaryota</taxon>
        <taxon>Metazoa</taxon>
        <taxon>Spiralia</taxon>
        <taxon>Lophotrochozoa</taxon>
        <taxon>Platyhelminthes</taxon>
        <taxon>Cestoda</taxon>
        <taxon>Eucestoda</taxon>
        <taxon>Cyclophyllidea</taxon>
        <taxon>Hymenolepididae</taxon>
        <taxon>Hymenolepis</taxon>
    </lineage>
</organism>
<evidence type="ECO:0000256" key="11">
    <source>
        <dbReference type="ARBA" id="ARBA00023286"/>
    </source>
</evidence>
<accession>A0A0R3SQ64</accession>
<keyword evidence="9" id="KW-0675">Receptor</keyword>
<dbReference type="Gene3D" id="3.40.190.10">
    <property type="entry name" value="Periplasmic binding protein-like II"/>
    <property type="match status" value="2"/>
</dbReference>
<proteinExistence type="predicted"/>
<dbReference type="SMART" id="SM00918">
    <property type="entry name" value="Lig_chan-Glu_bd"/>
    <property type="match status" value="1"/>
</dbReference>
<evidence type="ECO:0000259" key="17">
    <source>
        <dbReference type="SMART" id="SM00918"/>
    </source>
</evidence>
<dbReference type="PANTHER" id="PTHR18966">
    <property type="entry name" value="IONOTROPIC GLUTAMATE RECEPTOR"/>
    <property type="match status" value="1"/>
</dbReference>
<sequence>MRLAFLLGKVTEYCCYGYCIDLLRHLANRPSGPHENATSFTYELHMVGDGQMGEELFNAMNETKVWSGIVGELTTGMADLSVAPMTITPERVTILEFTKPFKYLGMTILVKRERFKSNLASFLQPFESTLWVLVGVSVHVVALFLYLLDRYSAIRVLHRKEREQATNNTSPPNNNNIVVESSRENEEVVKPKYDEEFNLSSSMWFTWGILLNSGIGDETPKAFSTRALGMVWAGFAMIIVASST</sequence>
<evidence type="ECO:0000256" key="13">
    <source>
        <dbReference type="PIRSR" id="PIRSR601508-1"/>
    </source>
</evidence>
<name>A0A0R3SQ64_HYMDI</name>
<reference evidence="18 19" key="2">
    <citation type="submission" date="2018-11" db="EMBL/GenBank/DDBJ databases">
        <authorList>
            <consortium name="Pathogen Informatics"/>
        </authorList>
    </citation>
    <scope>NUCLEOTIDE SEQUENCE [LARGE SCALE GENOMIC DNA]</scope>
</reference>
<dbReference type="SMART" id="SM00079">
    <property type="entry name" value="PBPe"/>
    <property type="match status" value="1"/>
</dbReference>
<reference evidence="20" key="1">
    <citation type="submission" date="2016-04" db="UniProtKB">
        <authorList>
            <consortium name="WormBaseParasite"/>
        </authorList>
    </citation>
    <scope>IDENTIFICATION</scope>
</reference>
<keyword evidence="5 15" id="KW-1133">Transmembrane helix</keyword>
<evidence type="ECO:0000313" key="20">
    <source>
        <dbReference type="WBParaSite" id="HDID_0000719201-mRNA-1"/>
    </source>
</evidence>
<evidence type="ECO:0000256" key="9">
    <source>
        <dbReference type="ARBA" id="ARBA00023170"/>
    </source>
</evidence>
<evidence type="ECO:0000256" key="2">
    <source>
        <dbReference type="ARBA" id="ARBA00022448"/>
    </source>
</evidence>
<comment type="subcellular location">
    <subcellularLocation>
        <location evidence="1">Cell membrane</location>
        <topology evidence="1">Multi-pass membrane protein</topology>
    </subcellularLocation>
</comment>
<keyword evidence="11" id="KW-1071">Ligand-gated ion channel</keyword>
<dbReference type="SUPFAM" id="SSF81324">
    <property type="entry name" value="Voltage-gated potassium channels"/>
    <property type="match status" value="1"/>
</dbReference>
<dbReference type="InterPro" id="IPR001320">
    <property type="entry name" value="Iontro_rcpt_C"/>
</dbReference>
<dbReference type="InterPro" id="IPR001508">
    <property type="entry name" value="Iono_Glu_rcpt_met"/>
</dbReference>
<dbReference type="EMBL" id="UYSG01010913">
    <property type="protein sequence ID" value="VDL59508.1"/>
    <property type="molecule type" value="Genomic_DNA"/>
</dbReference>
<evidence type="ECO:0000256" key="15">
    <source>
        <dbReference type="SAM" id="Phobius"/>
    </source>
</evidence>
<dbReference type="GO" id="GO:0038023">
    <property type="term" value="F:signaling receptor activity"/>
    <property type="evidence" value="ECO:0007669"/>
    <property type="project" value="InterPro"/>
</dbReference>
<evidence type="ECO:0000256" key="12">
    <source>
        <dbReference type="ARBA" id="ARBA00023303"/>
    </source>
</evidence>